<name>A0A9D1YSG9_9FIRM</name>
<dbReference type="Pfam" id="PF02056">
    <property type="entry name" value="Glyco_hydro_4"/>
    <property type="match status" value="1"/>
</dbReference>
<evidence type="ECO:0000256" key="2">
    <source>
        <dbReference type="ARBA" id="ARBA00010141"/>
    </source>
</evidence>
<dbReference type="Gene3D" id="3.90.1820.10">
    <property type="entry name" value="AglA-like glucosidase"/>
    <property type="match status" value="1"/>
</dbReference>
<dbReference type="Proteomes" id="UP000824007">
    <property type="component" value="Unassembled WGS sequence"/>
</dbReference>
<dbReference type="Pfam" id="PF11975">
    <property type="entry name" value="Glyco_hydro_4C"/>
    <property type="match status" value="1"/>
</dbReference>
<evidence type="ECO:0000256" key="1">
    <source>
        <dbReference type="ARBA" id="ARBA00001936"/>
    </source>
</evidence>
<dbReference type="InterPro" id="IPR036291">
    <property type="entry name" value="NAD(P)-bd_dom_sf"/>
</dbReference>
<comment type="similarity">
    <text evidence="2 13">Belongs to the glycosyl hydrolase 4 family.</text>
</comment>
<dbReference type="GO" id="GO:0004553">
    <property type="term" value="F:hydrolase activity, hydrolyzing O-glycosyl compounds"/>
    <property type="evidence" value="ECO:0007669"/>
    <property type="project" value="InterPro"/>
</dbReference>
<organism evidence="15 16">
    <name type="scientific">Candidatus Eisenbergiella pullistercoris</name>
    <dbReference type="NCBI Taxonomy" id="2838555"/>
    <lineage>
        <taxon>Bacteria</taxon>
        <taxon>Bacillati</taxon>
        <taxon>Bacillota</taxon>
        <taxon>Clostridia</taxon>
        <taxon>Lachnospirales</taxon>
        <taxon>Lachnospiraceae</taxon>
        <taxon>Eisenbergiella</taxon>
    </lineage>
</organism>
<keyword evidence="5 13" id="KW-0378">Hydrolase</keyword>
<feature type="site" description="Increases basicity of active site Tyr" evidence="12">
    <location>
        <position position="114"/>
    </location>
</feature>
<reference evidence="15" key="2">
    <citation type="submission" date="2021-04" db="EMBL/GenBank/DDBJ databases">
        <authorList>
            <person name="Gilroy R."/>
        </authorList>
    </citation>
    <scope>NUCLEOTIDE SEQUENCE</scope>
    <source>
        <strain evidence="15">ChiSxjej3B15-24422</strain>
    </source>
</reference>
<dbReference type="EMBL" id="DXDD01000152">
    <property type="protein sequence ID" value="HIY61446.1"/>
    <property type="molecule type" value="Genomic_DNA"/>
</dbReference>
<reference evidence="15" key="1">
    <citation type="journal article" date="2021" name="PeerJ">
        <title>Extensive microbial diversity within the chicken gut microbiome revealed by metagenomics and culture.</title>
        <authorList>
            <person name="Gilroy R."/>
            <person name="Ravi A."/>
            <person name="Getino M."/>
            <person name="Pursley I."/>
            <person name="Horton D.L."/>
            <person name="Alikhan N.F."/>
            <person name="Baker D."/>
            <person name="Gharbi K."/>
            <person name="Hall N."/>
            <person name="Watson M."/>
            <person name="Adriaenssens E.M."/>
            <person name="Foster-Nyarko E."/>
            <person name="Jarju S."/>
            <person name="Secka A."/>
            <person name="Antonio M."/>
            <person name="Oren A."/>
            <person name="Chaudhuri R.R."/>
            <person name="La Ragione R."/>
            <person name="Hildebrand F."/>
            <person name="Pallen M.J."/>
        </authorList>
    </citation>
    <scope>NUCLEOTIDE SEQUENCE</scope>
    <source>
        <strain evidence="15">ChiSxjej3B15-24422</strain>
    </source>
</reference>
<feature type="binding site" evidence="10">
    <location>
        <position position="152"/>
    </location>
    <ligand>
        <name>substrate</name>
    </ligand>
</feature>
<evidence type="ECO:0000256" key="11">
    <source>
        <dbReference type="PIRSR" id="PIRSR601088-3"/>
    </source>
</evidence>
<evidence type="ECO:0000256" key="10">
    <source>
        <dbReference type="PIRSR" id="PIRSR601088-2"/>
    </source>
</evidence>
<keyword evidence="11" id="KW-0408">Iron</keyword>
<keyword evidence="11" id="KW-0533">Nickel</keyword>
<dbReference type="InterPro" id="IPR015955">
    <property type="entry name" value="Lactate_DH/Glyco_Ohase_4_C"/>
</dbReference>
<keyword evidence="8" id="KW-0119">Carbohydrate metabolism</keyword>
<feature type="domain" description="Glycosyl hydrolase family 4 C-terminal" evidence="14">
    <location>
        <begin position="200"/>
        <end position="412"/>
    </location>
</feature>
<dbReference type="InterPro" id="IPR053715">
    <property type="entry name" value="GH4_Enzyme_sf"/>
</dbReference>
<evidence type="ECO:0000256" key="7">
    <source>
        <dbReference type="ARBA" id="ARBA00023211"/>
    </source>
</evidence>
<keyword evidence="6 13" id="KW-0520">NAD</keyword>
<keyword evidence="4 11" id="KW-0479">Metal-binding</keyword>
<comment type="caution">
    <text evidence="15">The sequence shown here is derived from an EMBL/GenBank/DDBJ whole genome shotgun (WGS) entry which is preliminary data.</text>
</comment>
<evidence type="ECO:0000313" key="16">
    <source>
        <dbReference type="Proteomes" id="UP000824007"/>
    </source>
</evidence>
<evidence type="ECO:0000256" key="12">
    <source>
        <dbReference type="PIRSR" id="PIRSR601088-4"/>
    </source>
</evidence>
<dbReference type="GO" id="GO:0005975">
    <property type="term" value="P:carbohydrate metabolic process"/>
    <property type="evidence" value="ECO:0007669"/>
    <property type="project" value="InterPro"/>
</dbReference>
<evidence type="ECO:0000256" key="13">
    <source>
        <dbReference type="RuleBase" id="RU361152"/>
    </source>
</evidence>
<dbReference type="CDD" id="cd05297">
    <property type="entry name" value="GH4_alpha_glucosidase_galactosidase"/>
    <property type="match status" value="1"/>
</dbReference>
<dbReference type="PRINTS" id="PR00732">
    <property type="entry name" value="GLHYDRLASE4"/>
</dbReference>
<dbReference type="SUPFAM" id="SSF51735">
    <property type="entry name" value="NAD(P)-binding Rossmann-fold domains"/>
    <property type="match status" value="1"/>
</dbReference>
<evidence type="ECO:0000256" key="8">
    <source>
        <dbReference type="ARBA" id="ARBA00023277"/>
    </source>
</evidence>
<keyword evidence="7 11" id="KW-0464">Manganese</keyword>
<evidence type="ECO:0000256" key="6">
    <source>
        <dbReference type="ARBA" id="ARBA00023027"/>
    </source>
</evidence>
<keyword evidence="11" id="KW-0170">Cobalt</keyword>
<protein>
    <submittedName>
        <fullName evidence="15">Alpha-glucosidase/alpha-galactosidase</fullName>
    </submittedName>
</protein>
<sequence>MVKITFLGAGSTVFARNVLGDCMCTPVLQDAEIALYDIDAKRLEESEIILRAINQNVNEGRAQIATYLGVENRKAALKNADFVVNAIQVGGYEPCTVTDFEIPKKYGLRQTIGDTLGIGGIMRGLRTIPVMEDFARDMEEVCPNTLFLNYTNPMAILSGYMQRYTKVRTVGLCHSVQVCTETILKGLGMEDKLEGATDFIAGINHMAWLLDVRDKDGNDLYPEIRRRALEKNASEKHGDMIRYEYIRNLGYYCTESSEHNSEYNPFYIKSRYPELIDRYNIPLDEYPRRCVKQIADWEEEKRNILNDGKVTHERSREYASYIMEAVVTNRPYQIGGNVLNTGLIDNLPSDACVEVPCLVNAHGVNPCHVGRLPVQLAAMNQTNINVQLLTIEAARTRDRNYIYQAAMLDPHTAAELSVDDIRSMCDELIEAHGEYMAMYR</sequence>
<evidence type="ECO:0000256" key="5">
    <source>
        <dbReference type="ARBA" id="ARBA00022801"/>
    </source>
</evidence>
<dbReference type="GO" id="GO:0016616">
    <property type="term" value="F:oxidoreductase activity, acting on the CH-OH group of donors, NAD or NADP as acceptor"/>
    <property type="evidence" value="ECO:0007669"/>
    <property type="project" value="InterPro"/>
</dbReference>
<comment type="subunit">
    <text evidence="3">Homotetramer.</text>
</comment>
<evidence type="ECO:0000256" key="9">
    <source>
        <dbReference type="ARBA" id="ARBA00023295"/>
    </source>
</evidence>
<evidence type="ECO:0000256" key="4">
    <source>
        <dbReference type="ARBA" id="ARBA00022723"/>
    </source>
</evidence>
<gene>
    <name evidence="15" type="ORF">H9831_12345</name>
</gene>
<comment type="cofactor">
    <cofactor evidence="1">
        <name>Mn(2+)</name>
        <dbReference type="ChEBI" id="CHEBI:29035"/>
    </cofactor>
</comment>
<feature type="binding site" evidence="11">
    <location>
        <position position="173"/>
    </location>
    <ligand>
        <name>Mn(2+)</name>
        <dbReference type="ChEBI" id="CHEBI:29035"/>
    </ligand>
</feature>
<keyword evidence="9 13" id="KW-0326">Glycosidase</keyword>
<dbReference type="GO" id="GO:0046872">
    <property type="term" value="F:metal ion binding"/>
    <property type="evidence" value="ECO:0007669"/>
    <property type="project" value="UniProtKB-KW"/>
</dbReference>
<accession>A0A9D1YSG9</accession>
<proteinExistence type="inferred from homology"/>
<dbReference type="SUPFAM" id="SSF56327">
    <property type="entry name" value="LDH C-terminal domain-like"/>
    <property type="match status" value="1"/>
</dbReference>
<dbReference type="InterPro" id="IPR022616">
    <property type="entry name" value="Glyco_hydro_4_C"/>
</dbReference>
<evidence type="ECO:0000256" key="3">
    <source>
        <dbReference type="ARBA" id="ARBA00011881"/>
    </source>
</evidence>
<comment type="cofactor">
    <cofactor evidence="13">
        <name>NAD(+)</name>
        <dbReference type="ChEBI" id="CHEBI:57540"/>
    </cofactor>
    <text evidence="13">Binds 1 NAD(+) per subunit.</text>
</comment>
<dbReference type="InterPro" id="IPR001088">
    <property type="entry name" value="Glyco_hydro_4"/>
</dbReference>
<dbReference type="AlphaFoldDB" id="A0A9D1YSG9"/>
<feature type="binding site" evidence="11">
    <location>
        <position position="205"/>
    </location>
    <ligand>
        <name>Mn(2+)</name>
        <dbReference type="ChEBI" id="CHEBI:29035"/>
    </ligand>
</feature>
<dbReference type="NCBIfam" id="NF011657">
    <property type="entry name" value="PRK15076.1"/>
    <property type="match status" value="1"/>
</dbReference>
<evidence type="ECO:0000259" key="14">
    <source>
        <dbReference type="Pfam" id="PF11975"/>
    </source>
</evidence>
<dbReference type="PANTHER" id="PTHR32092">
    <property type="entry name" value="6-PHOSPHO-BETA-GLUCOSIDASE-RELATED"/>
    <property type="match status" value="1"/>
</dbReference>
<evidence type="ECO:0000313" key="15">
    <source>
        <dbReference type="EMBL" id="HIY61446.1"/>
    </source>
</evidence>
<dbReference type="PANTHER" id="PTHR32092:SF6">
    <property type="entry name" value="ALPHA-GALACTOSIDASE"/>
    <property type="match status" value="1"/>
</dbReference>